<keyword evidence="4" id="KW-1185">Reference proteome</keyword>
<dbReference type="EMBL" id="FQVN01000021">
    <property type="protein sequence ID" value="SHH08438.1"/>
    <property type="molecule type" value="Genomic_DNA"/>
</dbReference>
<feature type="compositionally biased region" description="Polar residues" evidence="2">
    <location>
        <begin position="46"/>
        <end position="56"/>
    </location>
</feature>
<evidence type="ECO:0000313" key="4">
    <source>
        <dbReference type="Proteomes" id="UP000184501"/>
    </source>
</evidence>
<dbReference type="STRING" id="2017.SAMN05444320_12144"/>
<proteinExistence type="inferred from homology"/>
<feature type="region of interest" description="Disordered" evidence="2">
    <location>
        <begin position="36"/>
        <end position="70"/>
    </location>
</feature>
<name>A0A1M5Q321_STRHI</name>
<sequence>MIGQPDNDEPHQETAHLLRGPENARRLISAIQRLESGGGVEHDLVGQSQPGTTTSGDRPGIAGSSGGATR</sequence>
<dbReference type="InterPro" id="IPR036165">
    <property type="entry name" value="YefM-like_sf"/>
</dbReference>
<evidence type="ECO:0000256" key="2">
    <source>
        <dbReference type="SAM" id="MobiDB-lite"/>
    </source>
</evidence>
<dbReference type="AlphaFoldDB" id="A0A1M5Q321"/>
<gene>
    <name evidence="3" type="ORF">SAMN05444320_12144</name>
</gene>
<dbReference type="Gene3D" id="6.10.250.330">
    <property type="match status" value="1"/>
</dbReference>
<protein>
    <submittedName>
        <fullName evidence="3">Uncharacterized protein</fullName>
    </submittedName>
</protein>
<organism evidence="3 4">
    <name type="scientific">Streptoalloteichus hindustanus</name>
    <dbReference type="NCBI Taxonomy" id="2017"/>
    <lineage>
        <taxon>Bacteria</taxon>
        <taxon>Bacillati</taxon>
        <taxon>Actinomycetota</taxon>
        <taxon>Actinomycetes</taxon>
        <taxon>Pseudonocardiales</taxon>
        <taxon>Pseudonocardiaceae</taxon>
        <taxon>Streptoalloteichus</taxon>
    </lineage>
</organism>
<evidence type="ECO:0000313" key="3">
    <source>
        <dbReference type="EMBL" id="SHH08438.1"/>
    </source>
</evidence>
<evidence type="ECO:0000256" key="1">
    <source>
        <dbReference type="ARBA" id="ARBA00009981"/>
    </source>
</evidence>
<dbReference type="Proteomes" id="UP000184501">
    <property type="component" value="Unassembled WGS sequence"/>
</dbReference>
<reference evidence="3 4" key="1">
    <citation type="submission" date="2016-11" db="EMBL/GenBank/DDBJ databases">
        <authorList>
            <person name="Jaros S."/>
            <person name="Januszkiewicz K."/>
            <person name="Wedrychowicz H."/>
        </authorList>
    </citation>
    <scope>NUCLEOTIDE SEQUENCE [LARGE SCALE GENOMIC DNA]</scope>
    <source>
        <strain evidence="3 4">DSM 44523</strain>
    </source>
</reference>
<comment type="similarity">
    <text evidence="1">Belongs to the phD/YefM antitoxin family.</text>
</comment>
<accession>A0A1M5Q321</accession>
<feature type="region of interest" description="Disordered" evidence="2">
    <location>
        <begin position="1"/>
        <end position="22"/>
    </location>
</feature>
<dbReference type="SUPFAM" id="SSF143120">
    <property type="entry name" value="YefM-like"/>
    <property type="match status" value="1"/>
</dbReference>